<comment type="caution">
    <text evidence="2">The sequence shown here is derived from an EMBL/GenBank/DDBJ whole genome shotgun (WGS) entry which is preliminary data.</text>
</comment>
<organism evidence="2 3">
    <name type="scientific">Asterophora parasitica</name>
    <dbReference type="NCBI Taxonomy" id="117018"/>
    <lineage>
        <taxon>Eukaryota</taxon>
        <taxon>Fungi</taxon>
        <taxon>Dikarya</taxon>
        <taxon>Basidiomycota</taxon>
        <taxon>Agaricomycotina</taxon>
        <taxon>Agaricomycetes</taxon>
        <taxon>Agaricomycetidae</taxon>
        <taxon>Agaricales</taxon>
        <taxon>Tricholomatineae</taxon>
        <taxon>Lyophyllaceae</taxon>
        <taxon>Asterophora</taxon>
    </lineage>
</organism>
<keyword evidence="3" id="KW-1185">Reference proteome</keyword>
<accession>A0A9P7FKZ9</accession>
<proteinExistence type="predicted"/>
<feature type="region of interest" description="Disordered" evidence="1">
    <location>
        <begin position="25"/>
        <end position="51"/>
    </location>
</feature>
<gene>
    <name evidence="2" type="ORF">DXG03_007377</name>
</gene>
<name>A0A9P7FKZ9_9AGAR</name>
<evidence type="ECO:0000256" key="1">
    <source>
        <dbReference type="SAM" id="MobiDB-lite"/>
    </source>
</evidence>
<feature type="compositionally biased region" description="Basic and acidic residues" evidence="1">
    <location>
        <begin position="41"/>
        <end position="51"/>
    </location>
</feature>
<dbReference type="AlphaFoldDB" id="A0A9P7FKZ9"/>
<evidence type="ECO:0000313" key="2">
    <source>
        <dbReference type="EMBL" id="KAG5633437.1"/>
    </source>
</evidence>
<feature type="non-terminal residue" evidence="2">
    <location>
        <position position="51"/>
    </location>
</feature>
<dbReference type="EMBL" id="JABCKV010005376">
    <property type="protein sequence ID" value="KAG5633437.1"/>
    <property type="molecule type" value="Genomic_DNA"/>
</dbReference>
<reference evidence="2" key="2">
    <citation type="submission" date="2021-10" db="EMBL/GenBank/DDBJ databases">
        <title>Phylogenomics reveals ancestral predisposition of the termite-cultivated fungus Termitomyces towards a domesticated lifestyle.</title>
        <authorList>
            <person name="Auxier B."/>
            <person name="Grum-Grzhimaylo A."/>
            <person name="Cardenas M.E."/>
            <person name="Lodge J.D."/>
            <person name="Laessoe T."/>
            <person name="Pedersen O."/>
            <person name="Smith M.E."/>
            <person name="Kuyper T.W."/>
            <person name="Franco-Molano E.A."/>
            <person name="Baroni T.J."/>
            <person name="Aanen D.K."/>
        </authorList>
    </citation>
    <scope>NUCLEOTIDE SEQUENCE</scope>
    <source>
        <strain evidence="2">AP01</strain>
        <tissue evidence="2">Mycelium</tissue>
    </source>
</reference>
<dbReference type="Proteomes" id="UP000775547">
    <property type="component" value="Unassembled WGS sequence"/>
</dbReference>
<dbReference type="OrthoDB" id="2687493at2759"/>
<sequence length="51" mass="5803">MAGLFVGPMPVEEFLHEFVPEAPQDAPPLEATHFNRMPKGVKKESEMYQPF</sequence>
<protein>
    <submittedName>
        <fullName evidence="2">Uncharacterized protein</fullName>
    </submittedName>
</protein>
<reference evidence="2" key="1">
    <citation type="submission" date="2020-07" db="EMBL/GenBank/DDBJ databases">
        <authorList>
            <person name="Nieuwenhuis M."/>
            <person name="Van De Peppel L.J.J."/>
        </authorList>
    </citation>
    <scope>NUCLEOTIDE SEQUENCE</scope>
    <source>
        <strain evidence="2">AP01</strain>
        <tissue evidence="2">Mycelium</tissue>
    </source>
</reference>
<evidence type="ECO:0000313" key="3">
    <source>
        <dbReference type="Proteomes" id="UP000775547"/>
    </source>
</evidence>